<dbReference type="Proteomes" id="UP000094285">
    <property type="component" value="Unassembled WGS sequence"/>
</dbReference>
<proteinExistence type="predicted"/>
<feature type="non-terminal residue" evidence="3">
    <location>
        <position position="1"/>
    </location>
</feature>
<keyword evidence="4" id="KW-1185">Reference proteome</keyword>
<keyword evidence="2" id="KW-0812">Transmembrane</keyword>
<dbReference type="PANTHER" id="PTHR38426">
    <property type="entry name" value="MAINTENANCE OF TELOMERE CAPPING PROTEIN 4"/>
    <property type="match status" value="1"/>
</dbReference>
<feature type="non-terminal residue" evidence="3">
    <location>
        <position position="555"/>
    </location>
</feature>
<dbReference type="OrthoDB" id="4064064at2759"/>
<evidence type="ECO:0000313" key="4">
    <source>
        <dbReference type="Proteomes" id="UP000094285"/>
    </source>
</evidence>
<keyword evidence="2" id="KW-0472">Membrane</keyword>
<evidence type="ECO:0000313" key="3">
    <source>
        <dbReference type="EMBL" id="ODV77613.1"/>
    </source>
</evidence>
<feature type="region of interest" description="Disordered" evidence="1">
    <location>
        <begin position="189"/>
        <end position="265"/>
    </location>
</feature>
<dbReference type="STRING" id="984487.A0A1E4SDQ5"/>
<organism evidence="3 4">
    <name type="scientific">Suhomyces tanzawaensis NRRL Y-17324</name>
    <dbReference type="NCBI Taxonomy" id="984487"/>
    <lineage>
        <taxon>Eukaryota</taxon>
        <taxon>Fungi</taxon>
        <taxon>Dikarya</taxon>
        <taxon>Ascomycota</taxon>
        <taxon>Saccharomycotina</taxon>
        <taxon>Pichiomycetes</taxon>
        <taxon>Debaryomycetaceae</taxon>
        <taxon>Suhomyces</taxon>
    </lineage>
</organism>
<dbReference type="AlphaFoldDB" id="A0A1E4SDQ5"/>
<keyword evidence="2" id="KW-1133">Transmembrane helix</keyword>
<dbReference type="InterPro" id="IPR038769">
    <property type="entry name" value="MTC4"/>
</dbReference>
<name>A0A1E4SDQ5_9ASCO</name>
<dbReference type="EMBL" id="KV453915">
    <property type="protein sequence ID" value="ODV77613.1"/>
    <property type="molecule type" value="Genomic_DNA"/>
</dbReference>
<evidence type="ECO:0000256" key="2">
    <source>
        <dbReference type="SAM" id="Phobius"/>
    </source>
</evidence>
<feature type="region of interest" description="Disordered" evidence="1">
    <location>
        <begin position="277"/>
        <end position="301"/>
    </location>
</feature>
<dbReference type="PANTHER" id="PTHR38426:SF1">
    <property type="entry name" value="MAINTENANCE OF TELOMERE CAPPING PROTEIN 4"/>
    <property type="match status" value="1"/>
</dbReference>
<accession>A0A1E4SDQ5</accession>
<reference evidence="4" key="1">
    <citation type="submission" date="2016-05" db="EMBL/GenBank/DDBJ databases">
        <title>Comparative genomics of biotechnologically important yeasts.</title>
        <authorList>
            <consortium name="DOE Joint Genome Institute"/>
            <person name="Riley R."/>
            <person name="Haridas S."/>
            <person name="Wolfe K.H."/>
            <person name="Lopes M.R."/>
            <person name="Hittinger C.T."/>
            <person name="Goker M."/>
            <person name="Salamov A."/>
            <person name="Wisecaver J."/>
            <person name="Long T.M."/>
            <person name="Aerts A.L."/>
            <person name="Barry K."/>
            <person name="Choi C."/>
            <person name="Clum A."/>
            <person name="Coughlan A.Y."/>
            <person name="Deshpande S."/>
            <person name="Douglass A.P."/>
            <person name="Hanson S.J."/>
            <person name="Klenk H.-P."/>
            <person name="Labutti K."/>
            <person name="Lapidus A."/>
            <person name="Lindquist E."/>
            <person name="Lipzen A."/>
            <person name="Meier-Kolthoff J.P."/>
            <person name="Ohm R.A."/>
            <person name="Otillar R.P."/>
            <person name="Pangilinan J."/>
            <person name="Peng Y."/>
            <person name="Rokas A."/>
            <person name="Rosa C.A."/>
            <person name="Scheuner C."/>
            <person name="Sibirny A.A."/>
            <person name="Slot J.C."/>
            <person name="Stielow J.B."/>
            <person name="Sun H."/>
            <person name="Kurtzman C.P."/>
            <person name="Blackwell M."/>
            <person name="Grigoriev I.V."/>
            <person name="Jeffries T.W."/>
        </authorList>
    </citation>
    <scope>NUCLEOTIDE SEQUENCE [LARGE SCALE GENOMIC DNA]</scope>
    <source>
        <strain evidence="4">NRRL Y-17324</strain>
    </source>
</reference>
<gene>
    <name evidence="3" type="ORF">CANTADRAFT_41573</name>
</gene>
<dbReference type="RefSeq" id="XP_020062735.1">
    <property type="nucleotide sequence ID" value="XM_020208869.1"/>
</dbReference>
<feature type="compositionally biased region" description="Basic residues" evidence="1">
    <location>
        <begin position="232"/>
        <end position="242"/>
    </location>
</feature>
<sequence length="555" mass="64122">KKVGEMASMFLETRKALQIDCNILDPINDNATPSVAGTEISRKTIIRAERVKSMISVKYLYIQRLYEISEQETQHPGVEDVYNPLQIIRNRKIRAKYGEYPKPLSIKTLPLASNVFSKNNTNPKKPWKMLWAIELPEIMGNLLWSRSHWHELKNAKGQLWFPAERNLSHSSSSSSAELKHRLHDKLFNDELKEESSDKKTRRRHLSSTTTSNDSDGHFFKITSSRSPMRLKDRMRKHTRKIYAHSSSSSNAGDDDDGKLGYNIPKIKDPMKDQIFKRVSTSPERSDESRPLDPTTPPAPKLRVISPTQELDVNDVRIRSVDRRIGSVDDSYEVVPLFGEDEPDSDVLAEIVKCPEPDLRVKELQEAIKNFNYFEQVISLRMNYVVNIYPHLTKSIDTALEGILNEQLRELFELTMKISDEHLPIYEQLYSGFLNEVKAINHLINDDYSIKIDNLLSTSDRSIGEINTSLSLELRKINERIDKLNSSLFSNNVVTETFKDAELSLKLKNGNNYKILYSALENLIVILLKFIWVIVNIYKFFAYLVKLVIRMFRFLL</sequence>
<dbReference type="GeneID" id="30983005"/>
<evidence type="ECO:0000256" key="1">
    <source>
        <dbReference type="SAM" id="MobiDB-lite"/>
    </source>
</evidence>
<protein>
    <submittedName>
        <fullName evidence="3">Uncharacterized protein</fullName>
    </submittedName>
</protein>
<feature type="compositionally biased region" description="Basic and acidic residues" evidence="1">
    <location>
        <begin position="189"/>
        <end position="198"/>
    </location>
</feature>
<feature type="transmembrane region" description="Helical" evidence="2">
    <location>
        <begin position="522"/>
        <end position="544"/>
    </location>
</feature>